<name>A0A3L7ZQ11_PARDI</name>
<dbReference type="EMBL" id="RAYI01000044">
    <property type="protein sequence ID" value="RLT72373.1"/>
    <property type="molecule type" value="Genomic_DNA"/>
</dbReference>
<dbReference type="PANTHER" id="PTHR43179">
    <property type="entry name" value="RHAMNOSYLTRANSFERASE WBBL"/>
    <property type="match status" value="1"/>
</dbReference>
<proteinExistence type="predicted"/>
<dbReference type="Proteomes" id="UP000278164">
    <property type="component" value="Unassembled WGS sequence"/>
</dbReference>
<dbReference type="Gene3D" id="3.90.550.10">
    <property type="entry name" value="Spore Coat Polysaccharide Biosynthesis Protein SpsA, Chain A"/>
    <property type="match status" value="1"/>
</dbReference>
<feature type="domain" description="Glycosyltransferase 2-like" evidence="2">
    <location>
        <begin position="7"/>
        <end position="183"/>
    </location>
</feature>
<dbReference type="AlphaFoldDB" id="A0A3L7ZQ11"/>
<dbReference type="EMBL" id="SRYM01000035">
    <property type="protein sequence ID" value="TGY56465.1"/>
    <property type="molecule type" value="Genomic_DNA"/>
</dbReference>
<accession>A0A3L7ZQ11</accession>
<feature type="transmembrane region" description="Helical" evidence="1">
    <location>
        <begin position="251"/>
        <end position="270"/>
    </location>
</feature>
<keyword evidence="1" id="KW-0472">Membrane</keyword>
<dbReference type="OrthoDB" id="9771846at2"/>
<evidence type="ECO:0000313" key="5">
    <source>
        <dbReference type="Proteomes" id="UP000278164"/>
    </source>
</evidence>
<dbReference type="Pfam" id="PF00535">
    <property type="entry name" value="Glycos_transf_2"/>
    <property type="match status" value="1"/>
</dbReference>
<sequence length="294" mass="34046">MNDILVSIIIVNYNTCALTCACIDSIFQNVHSCKFEVILVDNASSDNSVVEIKRRYESSVKLVASDYNLGFGRANNWGTKHASGQYLFLLNSDTVLRNDPFPYFLEFLHARENLGALGTYLKDGNGIYTKSGGNFYSMRKYLMMGVKRLFLVPSNEEIPLSNTSRKVDYVIGADLFIRKELFEQIGMFSKHIFMYFEDVELCKRLYDAGYHSYLIPGPEIIHFVKSSSTSQFSRVYNTASLMYCIQKEHSYVGFFFFQIAYFLLKAPLLLNIKDIRKEWEYITSIFKYKQYLVK</sequence>
<dbReference type="RefSeq" id="WP_121737059.1">
    <property type="nucleotide sequence ID" value="NZ_CAXSSW010000002.1"/>
</dbReference>
<evidence type="ECO:0000313" key="6">
    <source>
        <dbReference type="Proteomes" id="UP000310032"/>
    </source>
</evidence>
<comment type="caution">
    <text evidence="3">The sequence shown here is derived from an EMBL/GenBank/DDBJ whole genome shotgun (WGS) entry which is preliminary data.</text>
</comment>
<dbReference type="PANTHER" id="PTHR43179:SF7">
    <property type="entry name" value="RHAMNOSYLTRANSFERASE WBBL"/>
    <property type="match status" value="1"/>
</dbReference>
<dbReference type="Proteomes" id="UP000310032">
    <property type="component" value="Unassembled WGS sequence"/>
</dbReference>
<evidence type="ECO:0000313" key="4">
    <source>
        <dbReference type="EMBL" id="TGY56465.1"/>
    </source>
</evidence>
<evidence type="ECO:0000256" key="1">
    <source>
        <dbReference type="SAM" id="Phobius"/>
    </source>
</evidence>
<reference evidence="4 6" key="2">
    <citation type="submission" date="2019-04" db="EMBL/GenBank/DDBJ databases">
        <title>Microbes associate with the intestines of laboratory mice.</title>
        <authorList>
            <person name="Navarre W."/>
            <person name="Wong E."/>
            <person name="Huang K."/>
            <person name="Tropini C."/>
            <person name="Ng K."/>
            <person name="Yu B."/>
        </authorList>
    </citation>
    <scope>NUCLEOTIDE SEQUENCE [LARGE SCALE GENOMIC DNA]</scope>
    <source>
        <strain evidence="4 6">NM39_I3</strain>
    </source>
</reference>
<reference evidence="3 5" key="1">
    <citation type="submission" date="2018-09" db="EMBL/GenBank/DDBJ databases">
        <title>Murine metabolic-syndrome-specific gut microbial biobank.</title>
        <authorList>
            <person name="Liu C."/>
        </authorList>
    </citation>
    <scope>NUCLEOTIDE SEQUENCE [LARGE SCALE GENOMIC DNA]</scope>
    <source>
        <strain evidence="3 5">8-P5</strain>
    </source>
</reference>
<dbReference type="InterPro" id="IPR029044">
    <property type="entry name" value="Nucleotide-diphossugar_trans"/>
</dbReference>
<dbReference type="InterPro" id="IPR001173">
    <property type="entry name" value="Glyco_trans_2-like"/>
</dbReference>
<dbReference type="GO" id="GO:0016740">
    <property type="term" value="F:transferase activity"/>
    <property type="evidence" value="ECO:0007669"/>
    <property type="project" value="UniProtKB-KW"/>
</dbReference>
<keyword evidence="1" id="KW-1133">Transmembrane helix</keyword>
<evidence type="ECO:0000313" key="3">
    <source>
        <dbReference type="EMBL" id="RLT72373.1"/>
    </source>
</evidence>
<protein>
    <submittedName>
        <fullName evidence="3">Glycosyltransferase family 2 protein</fullName>
    </submittedName>
</protein>
<dbReference type="SUPFAM" id="SSF53448">
    <property type="entry name" value="Nucleotide-diphospho-sugar transferases"/>
    <property type="match status" value="1"/>
</dbReference>
<gene>
    <name evidence="3" type="ORF">D7V78_16210</name>
    <name evidence="4" type="ORF">E5342_12215</name>
</gene>
<evidence type="ECO:0000259" key="2">
    <source>
        <dbReference type="Pfam" id="PF00535"/>
    </source>
</evidence>
<organism evidence="3 5">
    <name type="scientific">Parabacteroides distasonis</name>
    <dbReference type="NCBI Taxonomy" id="823"/>
    <lineage>
        <taxon>Bacteria</taxon>
        <taxon>Pseudomonadati</taxon>
        <taxon>Bacteroidota</taxon>
        <taxon>Bacteroidia</taxon>
        <taxon>Bacteroidales</taxon>
        <taxon>Tannerellaceae</taxon>
        <taxon>Parabacteroides</taxon>
    </lineage>
</organism>
<keyword evidence="1" id="KW-0812">Transmembrane</keyword>
<dbReference type="CDD" id="cd04186">
    <property type="entry name" value="GT_2_like_c"/>
    <property type="match status" value="1"/>
</dbReference>
<keyword evidence="3" id="KW-0808">Transferase</keyword>